<keyword evidence="1" id="KW-0812">Transmembrane</keyword>
<dbReference type="HOGENOM" id="CLU_419120_0_0_0"/>
<dbReference type="STRING" id="416591.Tlet_0984"/>
<protein>
    <submittedName>
        <fullName evidence="2">Uncharacterized protein</fullName>
    </submittedName>
</protein>
<keyword evidence="1" id="KW-1133">Transmembrane helix</keyword>
<dbReference type="EMBL" id="CP000812">
    <property type="protein sequence ID" value="ABV33550.1"/>
    <property type="molecule type" value="Genomic_DNA"/>
</dbReference>
<dbReference type="Proteomes" id="UP000002016">
    <property type="component" value="Chromosome"/>
</dbReference>
<dbReference type="eggNOG" id="ENOG5032STI">
    <property type="taxonomic scope" value="Bacteria"/>
</dbReference>
<evidence type="ECO:0000313" key="3">
    <source>
        <dbReference type="Proteomes" id="UP000002016"/>
    </source>
</evidence>
<name>A8F5W6_PSELT</name>
<keyword evidence="1" id="KW-0472">Membrane</keyword>
<dbReference type="KEGG" id="tle:Tlet_0984"/>
<dbReference type="AlphaFoldDB" id="A8F5W6"/>
<gene>
    <name evidence="2" type="ordered locus">Tlet_0984</name>
</gene>
<evidence type="ECO:0000256" key="1">
    <source>
        <dbReference type="SAM" id="Phobius"/>
    </source>
</evidence>
<reference evidence="2 3" key="2">
    <citation type="journal article" date="2009" name="Proc. Natl. Acad. Sci. U.S.A.">
        <title>On the chimeric nature, thermophilic origin, and phylogenetic placement of the Thermotogales.</title>
        <authorList>
            <person name="Zhaxybayeva O."/>
            <person name="Swithers K.S."/>
            <person name="Lapierre P."/>
            <person name="Fournier G.P."/>
            <person name="Bickhart D.M."/>
            <person name="DeBoy R.T."/>
            <person name="Nelson K.E."/>
            <person name="Nesbo C.L."/>
            <person name="Doolittle W.F."/>
            <person name="Gogarten J.P."/>
            <person name="Noll K.M."/>
        </authorList>
    </citation>
    <scope>NUCLEOTIDE SEQUENCE [LARGE SCALE GENOMIC DNA]</scope>
    <source>
        <strain evidence="3">ATCC BAA-301 / DSM 14385 / NBRC 107922 / TMO</strain>
    </source>
</reference>
<feature type="transmembrane region" description="Helical" evidence="1">
    <location>
        <begin position="9"/>
        <end position="30"/>
    </location>
</feature>
<evidence type="ECO:0000313" key="2">
    <source>
        <dbReference type="EMBL" id="ABV33550.1"/>
    </source>
</evidence>
<keyword evidence="3" id="KW-1185">Reference proteome</keyword>
<sequence length="654" mass="72859" precursor="true">MITVKSKGGYVVVLSILLVFVSSIVAIAIFSQVEATTRKVSLTIQKMENQSDALKILATAAAYLRSRYSVANGFYLADHPQSQEFDAAKEFIISSSGPVEKTIWQSFFQGDAEEITFTVAKNLLLTGSTDSDLKKALNKSKERGLINADLSKVKVLAFSESNERSWSVLLYVNVDSSWCWALTGPEGFFNYAVFLPNGIPSYAYYSTGEVIDGPSWFGVDDNGKGGLGIGGNPGPRFYGKTFYRLLRKYSNLNEENIFIGGRVVLSDEDVAAFKNAYQGKTYWEAQMAAIDKVDIIDLVTGQLQAPENPAGLILTYSKDPGNQPEDLIMTSTIQKINGEDTQVVKFYGYDGKFRSDNSNYEVELLIPYPGPPNVPVTIVATETKPNGDTNVYTANLPSFNGFLGLFCDTTNSSIALGEKNKWIKNVFMGDWTVLVMGNKGRQQEQTPWDVVNIYSDVEYYSARDDSTMIVETSNASYTVYMNPFFYDGTPIPNQRNVVGRLKLTDGSPTSELVDGKSFWDAWYKKLSQTSTRDHLNFITTGDISTPWHDGYKISSKIRNIRLDMSVFTMYWDRTRKPGHGNNVLIPTLEVDYRNFKGLGYRVVFGSIASEAVTATWDGSKGLKEFNIFDNRLYSARRGFSPMTGAILLEGLRLR</sequence>
<reference evidence="2 3" key="1">
    <citation type="submission" date="2007-08" db="EMBL/GenBank/DDBJ databases">
        <title>Complete sequence of Thermotoga lettingae TMO.</title>
        <authorList>
            <consortium name="US DOE Joint Genome Institute"/>
            <person name="Copeland A."/>
            <person name="Lucas S."/>
            <person name="Lapidus A."/>
            <person name="Barry K."/>
            <person name="Glavina del Rio T."/>
            <person name="Dalin E."/>
            <person name="Tice H."/>
            <person name="Pitluck S."/>
            <person name="Foster B."/>
            <person name="Bruce D."/>
            <person name="Schmutz J."/>
            <person name="Larimer F."/>
            <person name="Land M."/>
            <person name="Hauser L."/>
            <person name="Kyrpides N."/>
            <person name="Mikhailova N."/>
            <person name="Nelson K."/>
            <person name="Gogarten J.P."/>
            <person name="Noll K."/>
            <person name="Richardson P."/>
        </authorList>
    </citation>
    <scope>NUCLEOTIDE SEQUENCE [LARGE SCALE GENOMIC DNA]</scope>
    <source>
        <strain evidence="3">ATCC BAA-301 / DSM 14385 / NBRC 107922 / TMO</strain>
    </source>
</reference>
<accession>A8F5W6</accession>
<organism evidence="2 3">
    <name type="scientific">Pseudothermotoga lettingae (strain ATCC BAA-301 / DSM 14385 / NBRC 107922 / TMO)</name>
    <name type="common">Thermotoga lettingae</name>
    <dbReference type="NCBI Taxonomy" id="416591"/>
    <lineage>
        <taxon>Bacteria</taxon>
        <taxon>Thermotogati</taxon>
        <taxon>Thermotogota</taxon>
        <taxon>Thermotogae</taxon>
        <taxon>Thermotogales</taxon>
        <taxon>Thermotogaceae</taxon>
        <taxon>Pseudothermotoga</taxon>
    </lineage>
</organism>
<proteinExistence type="predicted"/>